<evidence type="ECO:0000313" key="2">
    <source>
        <dbReference type="EMBL" id="MCX2978068.1"/>
    </source>
</evidence>
<dbReference type="RefSeq" id="WP_279249770.1">
    <property type="nucleotide sequence ID" value="NZ_SHNO01000001.1"/>
</dbReference>
<sequence length="134" mass="15084">MEYDSSVHSIECPKCGHGMEEVSYGSDLLIDRCTNCQGIWFDKGEATLLKSKWMGEALDTGKASEGRKWDSVENVACPRCGQEMNKVSDPDQPHIVYEVCQEHGMYLDAGEFTDLANETPADWFRKIFKAPRGQ</sequence>
<accession>A0ABT3T723</accession>
<protein>
    <recommendedName>
        <fullName evidence="1">Transcription factor zinc-finger domain-containing protein</fullName>
    </recommendedName>
</protein>
<comment type="caution">
    <text evidence="2">The sequence shown here is derived from an EMBL/GenBank/DDBJ whole genome shotgun (WGS) entry which is preliminary data.</text>
</comment>
<keyword evidence="3" id="KW-1185">Reference proteome</keyword>
<gene>
    <name evidence="2" type="ORF">EYC82_11945</name>
</gene>
<feature type="domain" description="Transcription factor zinc-finger" evidence="1">
    <location>
        <begin position="12"/>
        <end position="50"/>
    </location>
</feature>
<dbReference type="EMBL" id="SHNO01000001">
    <property type="protein sequence ID" value="MCX2978068.1"/>
    <property type="molecule type" value="Genomic_DNA"/>
</dbReference>
<evidence type="ECO:0000259" key="1">
    <source>
        <dbReference type="Pfam" id="PF13453"/>
    </source>
</evidence>
<dbReference type="Proteomes" id="UP001143304">
    <property type="component" value="Unassembled WGS sequence"/>
</dbReference>
<reference evidence="2" key="1">
    <citation type="submission" date="2019-02" db="EMBL/GenBank/DDBJ databases">
        <authorList>
            <person name="Li S.-H."/>
        </authorList>
    </citation>
    <scope>NUCLEOTIDE SEQUENCE</scope>
    <source>
        <strain evidence="2">IMCC11814</strain>
    </source>
</reference>
<proteinExistence type="predicted"/>
<organism evidence="2 3">
    <name type="scientific">Candidatus Marimicrobium litorale</name>
    <dbReference type="NCBI Taxonomy" id="2518991"/>
    <lineage>
        <taxon>Bacteria</taxon>
        <taxon>Pseudomonadati</taxon>
        <taxon>Pseudomonadota</taxon>
        <taxon>Gammaproteobacteria</taxon>
        <taxon>Cellvibrionales</taxon>
        <taxon>Halieaceae</taxon>
        <taxon>Marimicrobium</taxon>
    </lineage>
</organism>
<dbReference type="Pfam" id="PF13453">
    <property type="entry name" value="Zn_ribbon_TFIIB"/>
    <property type="match status" value="1"/>
</dbReference>
<dbReference type="InterPro" id="IPR027392">
    <property type="entry name" value="TF_Znf"/>
</dbReference>
<name>A0ABT3T723_9GAMM</name>
<evidence type="ECO:0000313" key="3">
    <source>
        <dbReference type="Proteomes" id="UP001143304"/>
    </source>
</evidence>